<dbReference type="Pfam" id="PF02308">
    <property type="entry name" value="MgtC"/>
    <property type="match status" value="1"/>
</dbReference>
<comment type="similarity">
    <text evidence="2">Belongs to the MgtC/SapB family.</text>
</comment>
<keyword evidence="3" id="KW-1003">Cell membrane</keyword>
<dbReference type="InterPro" id="IPR002912">
    <property type="entry name" value="ACT_dom"/>
</dbReference>
<comment type="subcellular location">
    <subcellularLocation>
        <location evidence="1">Cell membrane</location>
        <topology evidence="1">Multi-pass membrane protein</topology>
    </subcellularLocation>
</comment>
<evidence type="ECO:0000256" key="6">
    <source>
        <dbReference type="ARBA" id="ARBA00023136"/>
    </source>
</evidence>
<sequence length="247" mass="26942">MVDIYNWEIVFRLVLSAIIGGLIGMERESNNRPAGLRTHVLVTLGACLVMLISMYGFIGFGVDGSGGDPARLAAQVVSGIGFLGAGTILRTGNNIRGLTTAASLWVCGCIGLAIGNGYYIGGLVTAAIVLFTLISLGVLEKRIFKKKYKVLIVECRERAGLMGDIGQILGIHNIIIKDIRIYRDDSEDNEAEIDEPSVIEIHFTVKIPRVLNNSKFFEEITRVNSVEGVAWEGNERNIETSEYTGNY</sequence>
<evidence type="ECO:0000256" key="4">
    <source>
        <dbReference type="ARBA" id="ARBA00022692"/>
    </source>
</evidence>
<dbReference type="Proteomes" id="UP000198636">
    <property type="component" value="Unassembled WGS sequence"/>
</dbReference>
<keyword evidence="5 7" id="KW-1133">Transmembrane helix</keyword>
<dbReference type="GO" id="GO:0005886">
    <property type="term" value="C:plasma membrane"/>
    <property type="evidence" value="ECO:0007669"/>
    <property type="project" value="UniProtKB-SubCell"/>
</dbReference>
<feature type="transmembrane region" description="Helical" evidence="7">
    <location>
        <begin position="120"/>
        <end position="139"/>
    </location>
</feature>
<dbReference type="PRINTS" id="PR01837">
    <property type="entry name" value="MGTCSAPBPROT"/>
</dbReference>
<feature type="transmembrane region" description="Helical" evidence="7">
    <location>
        <begin position="36"/>
        <end position="58"/>
    </location>
</feature>
<dbReference type="STRING" id="1120976.SAMN03080606_02949"/>
<keyword evidence="6 7" id="KW-0472">Membrane</keyword>
<reference evidence="9 10" key="1">
    <citation type="submission" date="2016-10" db="EMBL/GenBank/DDBJ databases">
        <authorList>
            <person name="de Groot N.N."/>
        </authorList>
    </citation>
    <scope>NUCLEOTIDE SEQUENCE [LARGE SCALE GENOMIC DNA]</scope>
    <source>
        <strain evidence="9 10">DSM 18978</strain>
    </source>
</reference>
<dbReference type="CDD" id="cd02116">
    <property type="entry name" value="ACT"/>
    <property type="match status" value="1"/>
</dbReference>
<organism evidence="9 10">
    <name type="scientific">Alkaliphilus peptidifermentans DSM 18978</name>
    <dbReference type="NCBI Taxonomy" id="1120976"/>
    <lineage>
        <taxon>Bacteria</taxon>
        <taxon>Bacillati</taxon>
        <taxon>Bacillota</taxon>
        <taxon>Clostridia</taxon>
        <taxon>Peptostreptococcales</taxon>
        <taxon>Natronincolaceae</taxon>
        <taxon>Alkaliphilus</taxon>
    </lineage>
</organism>
<evidence type="ECO:0000313" key="10">
    <source>
        <dbReference type="Proteomes" id="UP000198636"/>
    </source>
</evidence>
<evidence type="ECO:0000256" key="7">
    <source>
        <dbReference type="SAM" id="Phobius"/>
    </source>
</evidence>
<evidence type="ECO:0000256" key="3">
    <source>
        <dbReference type="ARBA" id="ARBA00022475"/>
    </source>
</evidence>
<feature type="transmembrane region" description="Helical" evidence="7">
    <location>
        <begin position="70"/>
        <end position="89"/>
    </location>
</feature>
<accession>A0A1G5JPH0</accession>
<evidence type="ECO:0000256" key="2">
    <source>
        <dbReference type="ARBA" id="ARBA00009298"/>
    </source>
</evidence>
<proteinExistence type="inferred from homology"/>
<evidence type="ECO:0000259" key="8">
    <source>
        <dbReference type="PROSITE" id="PS51671"/>
    </source>
</evidence>
<name>A0A1G5JPH0_9FIRM</name>
<dbReference type="RefSeq" id="WP_242876999.1">
    <property type="nucleotide sequence ID" value="NZ_FMUS01000020.1"/>
</dbReference>
<dbReference type="InterPro" id="IPR003416">
    <property type="entry name" value="MgtC/SapB/SrpB/YhiD_fam"/>
</dbReference>
<keyword evidence="10" id="KW-1185">Reference proteome</keyword>
<gene>
    <name evidence="9" type="ORF">SAMN03080606_02949</name>
</gene>
<evidence type="ECO:0000313" key="9">
    <source>
        <dbReference type="EMBL" id="SCY89760.1"/>
    </source>
</evidence>
<keyword evidence="4 7" id="KW-0812">Transmembrane</keyword>
<dbReference type="PANTHER" id="PTHR33778">
    <property type="entry name" value="PROTEIN MGTC"/>
    <property type="match status" value="1"/>
</dbReference>
<dbReference type="AlphaFoldDB" id="A0A1G5JPH0"/>
<dbReference type="InterPro" id="IPR049177">
    <property type="entry name" value="MgtC_SapB_SrpB_YhiD_N"/>
</dbReference>
<dbReference type="PANTHER" id="PTHR33778:SF1">
    <property type="entry name" value="MAGNESIUM TRANSPORTER YHID-RELATED"/>
    <property type="match status" value="1"/>
</dbReference>
<feature type="transmembrane region" description="Helical" evidence="7">
    <location>
        <begin position="6"/>
        <end position="24"/>
    </location>
</feature>
<evidence type="ECO:0000256" key="5">
    <source>
        <dbReference type="ARBA" id="ARBA00022989"/>
    </source>
</evidence>
<feature type="transmembrane region" description="Helical" evidence="7">
    <location>
        <begin position="96"/>
        <end position="114"/>
    </location>
</feature>
<feature type="domain" description="ACT" evidence="8">
    <location>
        <begin position="150"/>
        <end position="231"/>
    </location>
</feature>
<dbReference type="PROSITE" id="PS51671">
    <property type="entry name" value="ACT"/>
    <property type="match status" value="1"/>
</dbReference>
<protein>
    <submittedName>
        <fullName evidence="9">Putative Mg2+ transporter-C (MgtC) family protein</fullName>
    </submittedName>
</protein>
<evidence type="ECO:0000256" key="1">
    <source>
        <dbReference type="ARBA" id="ARBA00004651"/>
    </source>
</evidence>
<dbReference type="EMBL" id="FMUS01000020">
    <property type="protein sequence ID" value="SCY89760.1"/>
    <property type="molecule type" value="Genomic_DNA"/>
</dbReference>